<evidence type="ECO:0000256" key="1">
    <source>
        <dbReference type="SAM" id="SignalP"/>
    </source>
</evidence>
<dbReference type="PROSITE" id="PS51257">
    <property type="entry name" value="PROKAR_LIPOPROTEIN"/>
    <property type="match status" value="1"/>
</dbReference>
<keyword evidence="3" id="KW-1185">Reference proteome</keyword>
<dbReference type="RefSeq" id="WP_093923729.1">
    <property type="nucleotide sequence ID" value="NZ_FOMW01000006.1"/>
</dbReference>
<dbReference type="EMBL" id="FOMW01000006">
    <property type="protein sequence ID" value="SFE31888.1"/>
    <property type="molecule type" value="Genomic_DNA"/>
</dbReference>
<reference evidence="2 3" key="1">
    <citation type="submission" date="2016-10" db="EMBL/GenBank/DDBJ databases">
        <authorList>
            <person name="de Groot N.N."/>
        </authorList>
    </citation>
    <scope>NUCLEOTIDE SEQUENCE [LARGE SCALE GENOMIC DNA]</scope>
    <source>
        <strain evidence="2 3">DSM 11443</strain>
    </source>
</reference>
<sequence>MMRGLVLALALLVSACGVVENASDGTQMVVRGDQLILSGTITSRTPANFARVLAANPQVRTVVETQIDGSIDGAATIEMGYRLRALGLGTHLRADSVVDSGGVDLFLAGRRRTMERGASLGVHSWRNGYREGSSYPRHAPEHQMTRRYVADMLGSDAFYWFTLGAAPSDYIHEITAAEIARFGLLTQP</sequence>
<evidence type="ECO:0008006" key="4">
    <source>
        <dbReference type="Google" id="ProtNLM"/>
    </source>
</evidence>
<proteinExistence type="predicted"/>
<evidence type="ECO:0000313" key="3">
    <source>
        <dbReference type="Proteomes" id="UP000198977"/>
    </source>
</evidence>
<dbReference type="OrthoDB" id="6198264at2"/>
<accession>A0A1I1ZKJ8</accession>
<gene>
    <name evidence="2" type="ORF">SAMN04488523_106172</name>
</gene>
<feature type="chain" id="PRO_5011744352" description="Alpha/beta hydrolase" evidence="1">
    <location>
        <begin position="23"/>
        <end position="188"/>
    </location>
</feature>
<feature type="signal peptide" evidence="1">
    <location>
        <begin position="1"/>
        <end position="22"/>
    </location>
</feature>
<keyword evidence="1" id="KW-0732">Signal</keyword>
<dbReference type="Proteomes" id="UP000198977">
    <property type="component" value="Unassembled WGS sequence"/>
</dbReference>
<organism evidence="2 3">
    <name type="scientific">Sulfitobacter brevis</name>
    <dbReference type="NCBI Taxonomy" id="74348"/>
    <lineage>
        <taxon>Bacteria</taxon>
        <taxon>Pseudomonadati</taxon>
        <taxon>Pseudomonadota</taxon>
        <taxon>Alphaproteobacteria</taxon>
        <taxon>Rhodobacterales</taxon>
        <taxon>Roseobacteraceae</taxon>
        <taxon>Sulfitobacter</taxon>
    </lineage>
</organism>
<protein>
    <recommendedName>
        <fullName evidence="4">Alpha/beta hydrolase</fullName>
    </recommendedName>
</protein>
<dbReference type="STRING" id="74348.SAMN04488523_106172"/>
<dbReference type="AlphaFoldDB" id="A0A1I1ZKJ8"/>
<evidence type="ECO:0000313" key="2">
    <source>
        <dbReference type="EMBL" id="SFE31888.1"/>
    </source>
</evidence>
<name>A0A1I1ZKJ8_9RHOB</name>